<feature type="compositionally biased region" description="Low complexity" evidence="1">
    <location>
        <begin position="19"/>
        <end position="42"/>
    </location>
</feature>
<keyword evidence="2" id="KW-0732">Signal</keyword>
<dbReference type="AlphaFoldDB" id="A0A9W7XKW0"/>
<proteinExistence type="predicted"/>
<feature type="region of interest" description="Disordered" evidence="1">
    <location>
        <begin position="19"/>
        <end position="48"/>
    </location>
</feature>
<evidence type="ECO:0000256" key="2">
    <source>
        <dbReference type="SAM" id="SignalP"/>
    </source>
</evidence>
<accession>A0A9W7XKW0</accession>
<evidence type="ECO:0000313" key="4">
    <source>
        <dbReference type="Proteomes" id="UP001145021"/>
    </source>
</evidence>
<organism evidence="3 4">
    <name type="scientific">Coemansia asiatica</name>
    <dbReference type="NCBI Taxonomy" id="1052880"/>
    <lineage>
        <taxon>Eukaryota</taxon>
        <taxon>Fungi</taxon>
        <taxon>Fungi incertae sedis</taxon>
        <taxon>Zoopagomycota</taxon>
        <taxon>Kickxellomycotina</taxon>
        <taxon>Kickxellomycetes</taxon>
        <taxon>Kickxellales</taxon>
        <taxon>Kickxellaceae</taxon>
        <taxon>Coemansia</taxon>
    </lineage>
</organism>
<keyword evidence="4" id="KW-1185">Reference proteome</keyword>
<evidence type="ECO:0000313" key="3">
    <source>
        <dbReference type="EMBL" id="KAJ1646867.1"/>
    </source>
</evidence>
<protein>
    <submittedName>
        <fullName evidence="3">Uncharacterized protein</fullName>
    </submittedName>
</protein>
<feature type="signal peptide" evidence="2">
    <location>
        <begin position="1"/>
        <end position="16"/>
    </location>
</feature>
<evidence type="ECO:0000256" key="1">
    <source>
        <dbReference type="SAM" id="MobiDB-lite"/>
    </source>
</evidence>
<gene>
    <name evidence="3" type="ORF">LPJ64_001688</name>
</gene>
<reference evidence="3" key="1">
    <citation type="submission" date="2022-07" db="EMBL/GenBank/DDBJ databases">
        <title>Phylogenomic reconstructions and comparative analyses of Kickxellomycotina fungi.</title>
        <authorList>
            <person name="Reynolds N.K."/>
            <person name="Stajich J.E."/>
            <person name="Barry K."/>
            <person name="Grigoriev I.V."/>
            <person name="Crous P."/>
            <person name="Smith M.E."/>
        </authorList>
    </citation>
    <scope>NUCLEOTIDE SEQUENCE</scope>
    <source>
        <strain evidence="3">NBRC 105413</strain>
    </source>
</reference>
<comment type="caution">
    <text evidence="3">The sequence shown here is derived from an EMBL/GenBank/DDBJ whole genome shotgun (WGS) entry which is preliminary data.</text>
</comment>
<name>A0A9W7XKW0_9FUNG</name>
<sequence length="223" mass="23267">MKFFAAILVAATTVIAQQVGSEEGPSVSSGPSAVSNPNVNNGWQSQNSLFNSGSDGGNVFENLSGNSFSKSIGNTAVNDNNFINPSQTRVSGNTGSTTNGEGNHIGDVFTGADQFAGFGGVAGWGAFHKRDAVFNNYGYGHARAAYPVAYGGYQREAVAAPVYAHPVAYSHPVAYAPHPVAYAPHPVAYAPRPAPYAAPAYRPAYPVANNYNHQQASIVQNQA</sequence>
<dbReference type="Proteomes" id="UP001145021">
    <property type="component" value="Unassembled WGS sequence"/>
</dbReference>
<feature type="chain" id="PRO_5040757650" evidence="2">
    <location>
        <begin position="17"/>
        <end position="223"/>
    </location>
</feature>
<dbReference type="EMBL" id="JANBOH010000046">
    <property type="protein sequence ID" value="KAJ1646867.1"/>
    <property type="molecule type" value="Genomic_DNA"/>
</dbReference>